<dbReference type="EMBL" id="CP032125">
    <property type="protein sequence ID" value="AXX96908.1"/>
    <property type="molecule type" value="Genomic_DNA"/>
</dbReference>
<name>A0A347UDI0_9RHOB</name>
<protein>
    <submittedName>
        <fullName evidence="3">SseB family protein</fullName>
    </submittedName>
</protein>
<dbReference type="OrthoDB" id="7831317at2"/>
<dbReference type="RefSeq" id="WP_118941566.1">
    <property type="nucleotide sequence ID" value="NZ_CP032125.1"/>
</dbReference>
<dbReference type="KEGG" id="pamo:BAR1_02580"/>
<organism evidence="3 4">
    <name type="scientific">Profundibacter amoris</name>
    <dbReference type="NCBI Taxonomy" id="2171755"/>
    <lineage>
        <taxon>Bacteria</taxon>
        <taxon>Pseudomonadati</taxon>
        <taxon>Pseudomonadota</taxon>
        <taxon>Alphaproteobacteria</taxon>
        <taxon>Rhodobacterales</taxon>
        <taxon>Paracoccaceae</taxon>
        <taxon>Profundibacter</taxon>
    </lineage>
</organism>
<keyword evidence="4" id="KW-1185">Reference proteome</keyword>
<evidence type="ECO:0000313" key="4">
    <source>
        <dbReference type="Proteomes" id="UP000261704"/>
    </source>
</evidence>
<dbReference type="InterPro" id="IPR009839">
    <property type="entry name" value="SseB_N"/>
</dbReference>
<dbReference type="Proteomes" id="UP000261704">
    <property type="component" value="Chromosome"/>
</dbReference>
<dbReference type="Pfam" id="PF07179">
    <property type="entry name" value="SseB"/>
    <property type="match status" value="1"/>
</dbReference>
<feature type="region of interest" description="Disordered" evidence="1">
    <location>
        <begin position="236"/>
        <end position="261"/>
    </location>
</feature>
<accession>A0A347UDI0</accession>
<evidence type="ECO:0000259" key="2">
    <source>
        <dbReference type="Pfam" id="PF07179"/>
    </source>
</evidence>
<reference evidence="3 4" key="1">
    <citation type="submission" date="2018-09" db="EMBL/GenBank/DDBJ databases">
        <title>Profundibacter amoris BAR1 gen. nov., sp. nov., a new member of the Roseobacter clade isolated at Lokis Castle Vent Field on the Arctic Mid-Oceanic Ridge.</title>
        <authorList>
            <person name="Le Moine Bauer S."/>
            <person name="Sjoeberg A.G."/>
            <person name="L'Haridon S."/>
            <person name="Stokke R."/>
            <person name="Roalkvam I."/>
            <person name="Steen I.H."/>
            <person name="Dahle H."/>
        </authorList>
    </citation>
    <scope>NUCLEOTIDE SEQUENCE [LARGE SCALE GENOMIC DNA]</scope>
    <source>
        <strain evidence="3 4">BAR1</strain>
    </source>
</reference>
<proteinExistence type="predicted"/>
<gene>
    <name evidence="3" type="ORF">BAR1_02580</name>
</gene>
<feature type="domain" description="SseB protein N-terminal" evidence="2">
    <location>
        <begin position="12"/>
        <end position="119"/>
    </location>
</feature>
<sequence length="261" mass="27488">MTDPTPLDTAHAAMQAAPEDTARRLRFFERLADSELFLLLEAEAQGDTIKPEVFEVDGAKYLLVFDREERLAEFVKATAHHATLSGRVAAKMLSGQGIGLAVNPGVAPSSILIPADAMAWLGEILDEAPDEIQARPVGFSTPSGISETLLAALDSKLAIAAGLAKTAYLVAVEYEGGNSGHMLAIIDALPEAEIALAKAVSEAVSFSGFATPLDVTFIAGDDPLIATLQKTGLRFDLPEKKPAAHSPAAPGRDPENPPILR</sequence>
<evidence type="ECO:0000313" key="3">
    <source>
        <dbReference type="EMBL" id="AXX96908.1"/>
    </source>
</evidence>
<evidence type="ECO:0000256" key="1">
    <source>
        <dbReference type="SAM" id="MobiDB-lite"/>
    </source>
</evidence>
<dbReference type="AlphaFoldDB" id="A0A347UDI0"/>